<name>A0A3E2MW93_MYCMR</name>
<comment type="caution">
    <text evidence="3">The sequence shown here is derived from an EMBL/GenBank/DDBJ whole genome shotgun (WGS) entry which is preliminary data.</text>
</comment>
<dbReference type="AlphaFoldDB" id="A0A3E2MW93"/>
<feature type="region of interest" description="Disordered" evidence="1">
    <location>
        <begin position="1"/>
        <end position="31"/>
    </location>
</feature>
<organism evidence="3 4">
    <name type="scientific">Mycobacterium marinum</name>
    <dbReference type="NCBI Taxonomy" id="1781"/>
    <lineage>
        <taxon>Bacteria</taxon>
        <taxon>Bacillati</taxon>
        <taxon>Actinomycetota</taxon>
        <taxon>Actinomycetes</taxon>
        <taxon>Mycobacteriales</taxon>
        <taxon>Mycobacteriaceae</taxon>
        <taxon>Mycobacterium</taxon>
        <taxon>Mycobacterium ulcerans group</taxon>
    </lineage>
</organism>
<proteinExistence type="predicted"/>
<feature type="compositionally biased region" description="Polar residues" evidence="1">
    <location>
        <begin position="12"/>
        <end position="23"/>
    </location>
</feature>
<dbReference type="SUPFAM" id="SSF49785">
    <property type="entry name" value="Galactose-binding domain-like"/>
    <property type="match status" value="1"/>
</dbReference>
<dbReference type="RefSeq" id="WP_117432333.1">
    <property type="nucleotide sequence ID" value="NZ_PEDF01000080.1"/>
</dbReference>
<evidence type="ECO:0000259" key="2">
    <source>
        <dbReference type="Pfam" id="PF23918"/>
    </source>
</evidence>
<evidence type="ECO:0000256" key="1">
    <source>
        <dbReference type="SAM" id="MobiDB-lite"/>
    </source>
</evidence>
<evidence type="ECO:0000313" key="4">
    <source>
        <dbReference type="Proteomes" id="UP000257451"/>
    </source>
</evidence>
<dbReference type="InterPro" id="IPR008979">
    <property type="entry name" value="Galactose-bd-like_sf"/>
</dbReference>
<reference evidence="3 4" key="1">
    <citation type="journal article" date="2018" name="Sci. Rep.">
        <title>Extensive genomic diversity among Mycobacterium marinum strains revealed by whole genome sequencing.</title>
        <authorList>
            <person name="Das S."/>
            <person name="Pettersson B.M."/>
            <person name="Behra P.R."/>
            <person name="Mallick A."/>
            <person name="Cheramie M."/>
            <person name="Ramesh M."/>
            <person name="Shirreff L."/>
            <person name="DuCote T."/>
            <person name="Dasgupta S."/>
            <person name="Ennis D.G."/>
            <person name="Kirsebom L.A."/>
        </authorList>
    </citation>
    <scope>NUCLEOTIDE SEQUENCE [LARGE SCALE GENOMIC DNA]</scope>
    <source>
        <strain evidence="3 4">Davis1</strain>
    </source>
</reference>
<dbReference type="InterPro" id="IPR055681">
    <property type="entry name" value="DUF7257"/>
</dbReference>
<dbReference type="Proteomes" id="UP000257451">
    <property type="component" value="Unassembled WGS sequence"/>
</dbReference>
<protein>
    <recommendedName>
        <fullName evidence="2">DUF7257 domain-containing protein</fullName>
    </recommendedName>
</protein>
<accession>A0A3E2MW93</accession>
<gene>
    <name evidence="3" type="ORF">DAVIS_02681</name>
</gene>
<dbReference type="Pfam" id="PF23918">
    <property type="entry name" value="DUF7257"/>
    <property type="match status" value="1"/>
</dbReference>
<sequence length="1193" mass="126171">MSPPGFGGAPYSSPQERTLTSITDGREQTPKSAEEISRMLQTQQAQIRFLASNQKQMQKGINEATQNPIQQMQQFISDLIVLFGGGQLAQGVLDFGDLTYILPALGALFGFGDGPFPLNLIAAAEKFFFGYVVPTQAFTDLLNHFIGTWLEAFGIDEKFVADVKDLVTAVGELFDGVTGLLPNVNEFFGALGITAAGLGPLGLALAPIIKLFEAIDIKKFGNAVEFITDAIDPWIVQLTQIINFTNAVLHILGSGEDVLNSPLPQLTAPWANLIKFLGGINFAIANFNPLAAAQQFIGRLLIPLGGISEVQPDLQLDSSFDESSSIAEDSPAWAPQDLDPLVDYPEGWLWDLVGRNAPGSATVDCDGANHALLGTEIPVVEGQTFAPECWLTWSGVTATGSTFRLQVMTDGGSATDIAAVSSPAASAGWTHLSGTYTVPAGVATIRTRLYVSGNATAGQVWFDDAPIRRTNLMQKGFIQGLVDDLTELFGNFAAMIDGILGTGHTFSDLVTFIASGLSLAAEAADNFTALLSGLSLANITSLVSFLDTASSNAVDAIGALGDLVANALQVDAAGVGTLIASLLTMLTQISDIFNGSVVTPVNTVVQQIKDWWAATGENIPNAISDVGTIISSAGQTLASAVGTAIQNAGAALDDVKNNVIGGATNAVTVWGQAWEGAFAGFFNSISGASVAAAQTGQVSSAMTSQRETIVGISTAVAQLQAAAAASGSSGVFGGDDFEREDLDDLGSDWAVTYSGGDSSDGYVAIANGHQAAWETGDAVTRSVFCRRTASADQHTQTNYQKIRWTVGAIPDVPSNGGDPVYTRLYFRVSDDESSYSFVEIRNENNGFGGDNTWVQFGYKNGGPETYVGSPILTSYISGFNFTLYAGNPDTFERYYELIRLGSSVATWDDTSTEYSAVGASNLGWGFGLQAAAAPGGVAQAAPASLDSITIADNGPGAFDYASLPDFGNPGRRYPCQDIGLELLDTGSEWLRINGGPRGWFTPPPDTGWSPVNAGSTTFSASKDGLLFISPSDPSGSYHLQVRTLSPASNYTAEFYVEMTAMDAAGSDAWVMGIILRESSSQKFVTLEQVVSSNAFGSGALIRAAKWTNTTTLSAAYKARYVQFLSGAFPNWIRFRDNGTTRYFEYSHNGVEWLTFYSVGRTDFCTPDQIGVGVFNVVTGFTNHLRIRSLEGVS</sequence>
<dbReference type="Gene3D" id="2.60.120.260">
    <property type="entry name" value="Galactose-binding domain-like"/>
    <property type="match status" value="1"/>
</dbReference>
<dbReference type="EMBL" id="PEDF01000080">
    <property type="protein sequence ID" value="RFZ41412.1"/>
    <property type="molecule type" value="Genomic_DNA"/>
</dbReference>
<evidence type="ECO:0000313" key="3">
    <source>
        <dbReference type="EMBL" id="RFZ41412.1"/>
    </source>
</evidence>
<feature type="domain" description="DUF7257" evidence="2">
    <location>
        <begin position="710"/>
        <end position="955"/>
    </location>
</feature>